<proteinExistence type="predicted"/>
<dbReference type="PROSITE" id="PS51318">
    <property type="entry name" value="TAT"/>
    <property type="match status" value="1"/>
</dbReference>
<accession>A0ABW1CUC9</accession>
<dbReference type="RefSeq" id="WP_379517929.1">
    <property type="nucleotide sequence ID" value="NZ_JBHSPA010000037.1"/>
</dbReference>
<dbReference type="Gene3D" id="3.40.190.10">
    <property type="entry name" value="Periplasmic binding protein-like II"/>
    <property type="match status" value="2"/>
</dbReference>
<keyword evidence="2" id="KW-1185">Reference proteome</keyword>
<protein>
    <submittedName>
        <fullName evidence="1">ABC transporter substrate-binding protein</fullName>
    </submittedName>
</protein>
<reference evidence="2" key="1">
    <citation type="journal article" date="2019" name="Int. J. Syst. Evol. Microbiol.">
        <title>The Global Catalogue of Microorganisms (GCM) 10K type strain sequencing project: providing services to taxonomists for standard genome sequencing and annotation.</title>
        <authorList>
            <consortium name="The Broad Institute Genomics Platform"/>
            <consortium name="The Broad Institute Genome Sequencing Center for Infectious Disease"/>
            <person name="Wu L."/>
            <person name="Ma J."/>
        </authorList>
    </citation>
    <scope>NUCLEOTIDE SEQUENCE [LARGE SCALE GENOMIC DNA]</scope>
    <source>
        <strain evidence="2">CCUG 53903</strain>
    </source>
</reference>
<evidence type="ECO:0000313" key="2">
    <source>
        <dbReference type="Proteomes" id="UP001596058"/>
    </source>
</evidence>
<dbReference type="Pfam" id="PF01547">
    <property type="entry name" value="SBP_bac_1"/>
    <property type="match status" value="1"/>
</dbReference>
<dbReference type="InterPro" id="IPR006311">
    <property type="entry name" value="TAT_signal"/>
</dbReference>
<organism evidence="1 2">
    <name type="scientific">Nonomuraea insulae</name>
    <dbReference type="NCBI Taxonomy" id="1616787"/>
    <lineage>
        <taxon>Bacteria</taxon>
        <taxon>Bacillati</taxon>
        <taxon>Actinomycetota</taxon>
        <taxon>Actinomycetes</taxon>
        <taxon>Streptosporangiales</taxon>
        <taxon>Streptosporangiaceae</taxon>
        <taxon>Nonomuraea</taxon>
    </lineage>
</organism>
<dbReference type="SUPFAM" id="SSF53850">
    <property type="entry name" value="Periplasmic binding protein-like II"/>
    <property type="match status" value="1"/>
</dbReference>
<dbReference type="InterPro" id="IPR050490">
    <property type="entry name" value="Bact_solute-bd_prot1"/>
</dbReference>
<dbReference type="EMBL" id="JBHSPA010000037">
    <property type="protein sequence ID" value="MFC5828426.1"/>
    <property type="molecule type" value="Genomic_DNA"/>
</dbReference>
<dbReference type="Proteomes" id="UP001596058">
    <property type="component" value="Unassembled WGS sequence"/>
</dbReference>
<sequence length="429" mass="46045">MSKSTSPRYSRRSVLALGVAVAGGLVGCSQPSAETSGRVELRFAYWGNAVRQKLTARAVKAFQQAHPGIRVSLEFGQIDSYFDKLATQMAANDAPDVFQMNEKFLPEYAKREALLDLKNVDVSGFTPGTREPGVSDGVLVGINAGVNAPTILANPALFRAAGMKLPDDRTWTWNDLADITARLTAAKPGTRGMASMVTQDAALGVYLRQFGAELFVGDKLGFTAGQLASWFDFNLALMKRGSVPPAAEASEDTGVSIDQSGFAQQRYALAANYSNLLAVYDNASGEEIRPLRYPTRTGRAGDGRLWLRAAMFWSGSSRSRHPAQAQALIDFLANADEAGEALLAERGLPPNTKVSKHIADALPPPDQRSVDYLESIAPELGSPPDPVPAGGGELPSVLARHASEVMFGRMSSNEAAQRMVDELQGDLWQ</sequence>
<name>A0ABW1CUC9_9ACTN</name>
<dbReference type="PANTHER" id="PTHR43649">
    <property type="entry name" value="ARABINOSE-BINDING PROTEIN-RELATED"/>
    <property type="match status" value="1"/>
</dbReference>
<dbReference type="PROSITE" id="PS51257">
    <property type="entry name" value="PROKAR_LIPOPROTEIN"/>
    <property type="match status" value="1"/>
</dbReference>
<gene>
    <name evidence="1" type="ORF">ACFPZ3_31540</name>
</gene>
<dbReference type="InterPro" id="IPR006059">
    <property type="entry name" value="SBP"/>
</dbReference>
<comment type="caution">
    <text evidence="1">The sequence shown here is derived from an EMBL/GenBank/DDBJ whole genome shotgun (WGS) entry which is preliminary data.</text>
</comment>
<evidence type="ECO:0000313" key="1">
    <source>
        <dbReference type="EMBL" id="MFC5828426.1"/>
    </source>
</evidence>
<dbReference type="PANTHER" id="PTHR43649:SF11">
    <property type="entry name" value="ABC TRANSPORTER SUBSTRATE-BINDING PROTEIN YESO-RELATED"/>
    <property type="match status" value="1"/>
</dbReference>